<feature type="region of interest" description="Disordered" evidence="3">
    <location>
        <begin position="224"/>
        <end position="291"/>
    </location>
</feature>
<dbReference type="FunFam" id="3.30.1120.90:FF:000002">
    <property type="entry name" value="Testis-specific Y-encoded-like protein 2"/>
    <property type="match status" value="1"/>
</dbReference>
<proteinExistence type="inferred from homology"/>
<dbReference type="PANTHER" id="PTHR11875">
    <property type="entry name" value="TESTIS-SPECIFIC Y-ENCODED PROTEIN"/>
    <property type="match status" value="1"/>
</dbReference>
<sequence>MSINGVTSKKIKKLEQNETDDERDYDAQTQKAMSEIDACQETIDELNGQASEEILKVVQKYNRLRKPHYDKRQEIISRIPNFWVTALLNHPHIIPILHAEEEDCLYYLFKIEVEESEDIKSGYKIKFYFKENPYFENELLVKEHHLGPFGKITSTGTTIKWKDGQDLEEKIGKKSEKSKSRKRSMDSKSFFGWLTDHSNPDADDIAEVIKDEIWSNPLQYFLMSDTLDDDDDDDDNDEEEENVDHGENDTEEEDECEDEDLGEDGEGLVEEETEAEEEIGEYGCGNGSIEN</sequence>
<feature type="region of interest" description="Disordered" evidence="3">
    <location>
        <begin position="1"/>
        <end position="29"/>
    </location>
</feature>
<evidence type="ECO:0000256" key="3">
    <source>
        <dbReference type="SAM" id="MobiDB-lite"/>
    </source>
</evidence>
<protein>
    <recommendedName>
        <fullName evidence="6">Protein SET</fullName>
    </recommendedName>
</protein>
<evidence type="ECO:0008006" key="6">
    <source>
        <dbReference type="Google" id="ProtNLM"/>
    </source>
</evidence>
<evidence type="ECO:0000256" key="2">
    <source>
        <dbReference type="RuleBase" id="RU003876"/>
    </source>
</evidence>
<feature type="compositionally biased region" description="Acidic residues" evidence="3">
    <location>
        <begin position="249"/>
        <end position="280"/>
    </location>
</feature>
<reference evidence="4 5" key="1">
    <citation type="submission" date="2024-03" db="EMBL/GenBank/DDBJ databases">
        <title>The genome assembly and annotation of the cricket Gryllus longicercus Weissman &amp; Gray.</title>
        <authorList>
            <person name="Szrajer S."/>
            <person name="Gray D."/>
            <person name="Ylla G."/>
        </authorList>
    </citation>
    <scope>NUCLEOTIDE SEQUENCE [LARGE SCALE GENOMIC DNA]</scope>
    <source>
        <strain evidence="4">DAG 2021-001</strain>
        <tissue evidence="4">Whole body minus gut</tissue>
    </source>
</reference>
<dbReference type="SUPFAM" id="SSF143113">
    <property type="entry name" value="NAP-like"/>
    <property type="match status" value="1"/>
</dbReference>
<accession>A0AAN9Z283</accession>
<evidence type="ECO:0000256" key="1">
    <source>
        <dbReference type="ARBA" id="ARBA00009947"/>
    </source>
</evidence>
<comment type="similarity">
    <text evidence="1 2">Belongs to the nucleosome assembly protein (NAP) family.</text>
</comment>
<dbReference type="EMBL" id="JAZDUA010000181">
    <property type="protein sequence ID" value="KAK7865303.1"/>
    <property type="molecule type" value="Genomic_DNA"/>
</dbReference>
<feature type="compositionally biased region" description="Gly residues" evidence="3">
    <location>
        <begin position="282"/>
        <end position="291"/>
    </location>
</feature>
<dbReference type="InterPro" id="IPR037231">
    <property type="entry name" value="NAP-like_sf"/>
</dbReference>
<organism evidence="4 5">
    <name type="scientific">Gryllus longicercus</name>
    <dbReference type="NCBI Taxonomy" id="2509291"/>
    <lineage>
        <taxon>Eukaryota</taxon>
        <taxon>Metazoa</taxon>
        <taxon>Ecdysozoa</taxon>
        <taxon>Arthropoda</taxon>
        <taxon>Hexapoda</taxon>
        <taxon>Insecta</taxon>
        <taxon>Pterygota</taxon>
        <taxon>Neoptera</taxon>
        <taxon>Polyneoptera</taxon>
        <taxon>Orthoptera</taxon>
        <taxon>Ensifera</taxon>
        <taxon>Gryllidea</taxon>
        <taxon>Grylloidea</taxon>
        <taxon>Gryllidae</taxon>
        <taxon>Gryllinae</taxon>
        <taxon>Gryllus</taxon>
    </lineage>
</organism>
<dbReference type="Gene3D" id="1.20.5.1500">
    <property type="match status" value="1"/>
</dbReference>
<dbReference type="AlphaFoldDB" id="A0AAN9Z283"/>
<dbReference type="GO" id="GO:0006334">
    <property type="term" value="P:nucleosome assembly"/>
    <property type="evidence" value="ECO:0007669"/>
    <property type="project" value="InterPro"/>
</dbReference>
<evidence type="ECO:0000313" key="4">
    <source>
        <dbReference type="EMBL" id="KAK7865303.1"/>
    </source>
</evidence>
<dbReference type="Proteomes" id="UP001378592">
    <property type="component" value="Unassembled WGS sequence"/>
</dbReference>
<keyword evidence="5" id="KW-1185">Reference proteome</keyword>
<gene>
    <name evidence="4" type="ORF">R5R35_012596</name>
</gene>
<dbReference type="Pfam" id="PF00956">
    <property type="entry name" value="NAP"/>
    <property type="match status" value="1"/>
</dbReference>
<dbReference type="Gene3D" id="3.30.1120.90">
    <property type="entry name" value="Nucleosome assembly protein"/>
    <property type="match status" value="1"/>
</dbReference>
<dbReference type="InterPro" id="IPR002164">
    <property type="entry name" value="NAP_family"/>
</dbReference>
<dbReference type="GO" id="GO:0005634">
    <property type="term" value="C:nucleus"/>
    <property type="evidence" value="ECO:0007669"/>
    <property type="project" value="InterPro"/>
</dbReference>
<comment type="caution">
    <text evidence="4">The sequence shown here is derived from an EMBL/GenBank/DDBJ whole genome shotgun (WGS) entry which is preliminary data.</text>
</comment>
<name>A0AAN9Z283_9ORTH</name>
<evidence type="ECO:0000313" key="5">
    <source>
        <dbReference type="Proteomes" id="UP001378592"/>
    </source>
</evidence>
<feature type="compositionally biased region" description="Acidic residues" evidence="3">
    <location>
        <begin position="226"/>
        <end position="242"/>
    </location>
</feature>